<proteinExistence type="predicted"/>
<evidence type="ECO:0008006" key="4">
    <source>
        <dbReference type="Google" id="ProtNLM"/>
    </source>
</evidence>
<dbReference type="AlphaFoldDB" id="A0A5D5ASV5"/>
<evidence type="ECO:0000313" key="2">
    <source>
        <dbReference type="EMBL" id="TYT62942.1"/>
    </source>
</evidence>
<protein>
    <recommendedName>
        <fullName evidence="4">DUF3267 domain-containing protein</fullName>
    </recommendedName>
</protein>
<gene>
    <name evidence="2" type="ORF">FYC77_05680</name>
</gene>
<keyword evidence="3" id="KW-1185">Reference proteome</keyword>
<comment type="caution">
    <text evidence="2">The sequence shown here is derived from an EMBL/GenBank/DDBJ whole genome shotgun (WGS) entry which is preliminary data.</text>
</comment>
<accession>A0A5D5ASV5</accession>
<keyword evidence="1" id="KW-1133">Transmembrane helix</keyword>
<evidence type="ECO:0000313" key="3">
    <source>
        <dbReference type="Proteomes" id="UP000324104"/>
    </source>
</evidence>
<dbReference type="EMBL" id="VTAW01000005">
    <property type="protein sequence ID" value="TYT62942.1"/>
    <property type="molecule type" value="Genomic_DNA"/>
</dbReference>
<organism evidence="2 3">
    <name type="scientific">Natrialba swarupiae</name>
    <dbReference type="NCBI Taxonomy" id="2448032"/>
    <lineage>
        <taxon>Archaea</taxon>
        <taxon>Methanobacteriati</taxon>
        <taxon>Methanobacteriota</taxon>
        <taxon>Stenosarchaea group</taxon>
        <taxon>Halobacteria</taxon>
        <taxon>Halobacteriales</taxon>
        <taxon>Natrialbaceae</taxon>
        <taxon>Natrialba</taxon>
    </lineage>
</organism>
<keyword evidence="1" id="KW-0812">Transmembrane</keyword>
<feature type="transmembrane region" description="Helical" evidence="1">
    <location>
        <begin position="78"/>
        <end position="99"/>
    </location>
</feature>
<evidence type="ECO:0000256" key="1">
    <source>
        <dbReference type="SAM" id="Phobius"/>
    </source>
</evidence>
<feature type="transmembrane region" description="Helical" evidence="1">
    <location>
        <begin position="6"/>
        <end position="27"/>
    </location>
</feature>
<name>A0A5D5ASV5_9EURY</name>
<dbReference type="Proteomes" id="UP000324104">
    <property type="component" value="Unassembled WGS sequence"/>
</dbReference>
<reference evidence="2 3" key="1">
    <citation type="submission" date="2019-08" db="EMBL/GenBank/DDBJ databases">
        <title>Archaea genome.</title>
        <authorList>
            <person name="Kajale S."/>
            <person name="Shouche Y."/>
            <person name="Deshpande N."/>
            <person name="Sharma A."/>
        </authorList>
    </citation>
    <scope>NUCLEOTIDE SEQUENCE [LARGE SCALE GENOMIC DNA]</scope>
    <source>
        <strain evidence="2 3">ESP3B_9</strain>
    </source>
</reference>
<keyword evidence="1" id="KW-0472">Membrane</keyword>
<sequence>MLEANVVVAGVSLVLAVVVGLVVHEGLHALVLRLARVEYTVVYGPDRTGGIVGLIASCPWALVQPYPTGEESPLVFRASALAPLALAALVFGLVGFDFVSLESPVATAMAIGILGCSIPSPQDFSVAFYAHRLLDTVCDD</sequence>